<dbReference type="Gene3D" id="2.70.220.10">
    <property type="entry name" value="Ganglioside GM2 activator"/>
    <property type="match status" value="1"/>
</dbReference>
<dbReference type="EMBL" id="JARPUR010000004">
    <property type="protein sequence ID" value="KAK4876590.1"/>
    <property type="molecule type" value="Genomic_DNA"/>
</dbReference>
<evidence type="ECO:0000313" key="4">
    <source>
        <dbReference type="Proteomes" id="UP001353858"/>
    </source>
</evidence>
<evidence type="ECO:0000256" key="1">
    <source>
        <dbReference type="ARBA" id="ARBA00022729"/>
    </source>
</evidence>
<keyword evidence="4" id="KW-1185">Reference proteome</keyword>
<sequence>MKLAASLILYFTIISYANAAGSMGPIGKIMIESIYKCEEQVSSDKISINVDIKKNGATNTKSLFLTGKTTIPLDDKITYKADFRKWDNGWKPQLVREGKICEDIQKFGPKLWEKLKESVGGDFPSGCPVKPGSYSSNKYQAISSDFNIPTIYYGQIMTEIKLYKNKELLSCIRAEGNSQAPSKR</sequence>
<dbReference type="AlphaFoldDB" id="A0AAN7Q263"/>
<reference evidence="4" key="1">
    <citation type="submission" date="2023-01" db="EMBL/GenBank/DDBJ databases">
        <title>Key to firefly adult light organ development and bioluminescence: homeobox transcription factors regulate luciferase expression and transportation to peroxisome.</title>
        <authorList>
            <person name="Fu X."/>
        </authorList>
    </citation>
    <scope>NUCLEOTIDE SEQUENCE [LARGE SCALE GENOMIC DNA]</scope>
</reference>
<dbReference type="Proteomes" id="UP001353858">
    <property type="component" value="Unassembled WGS sequence"/>
</dbReference>
<accession>A0AAN7Q263</accession>
<feature type="signal peptide" evidence="2">
    <location>
        <begin position="1"/>
        <end position="19"/>
    </location>
</feature>
<dbReference type="InterPro" id="IPR036846">
    <property type="entry name" value="GM2-AP_sf"/>
</dbReference>
<comment type="caution">
    <text evidence="3">The sequence shown here is derived from an EMBL/GenBank/DDBJ whole genome shotgun (WGS) entry which is preliminary data.</text>
</comment>
<organism evidence="3 4">
    <name type="scientific">Aquatica leii</name>
    <dbReference type="NCBI Taxonomy" id="1421715"/>
    <lineage>
        <taxon>Eukaryota</taxon>
        <taxon>Metazoa</taxon>
        <taxon>Ecdysozoa</taxon>
        <taxon>Arthropoda</taxon>
        <taxon>Hexapoda</taxon>
        <taxon>Insecta</taxon>
        <taxon>Pterygota</taxon>
        <taxon>Neoptera</taxon>
        <taxon>Endopterygota</taxon>
        <taxon>Coleoptera</taxon>
        <taxon>Polyphaga</taxon>
        <taxon>Elateriformia</taxon>
        <taxon>Elateroidea</taxon>
        <taxon>Lampyridae</taxon>
        <taxon>Luciolinae</taxon>
        <taxon>Aquatica</taxon>
    </lineage>
</organism>
<proteinExistence type="predicted"/>
<keyword evidence="1 2" id="KW-0732">Signal</keyword>
<gene>
    <name evidence="3" type="ORF">RN001_009096</name>
</gene>
<protein>
    <submittedName>
        <fullName evidence="3">Uncharacterized protein</fullName>
    </submittedName>
</protein>
<name>A0AAN7Q263_9COLE</name>
<feature type="chain" id="PRO_5042823813" evidence="2">
    <location>
        <begin position="20"/>
        <end position="184"/>
    </location>
</feature>
<evidence type="ECO:0000256" key="2">
    <source>
        <dbReference type="SAM" id="SignalP"/>
    </source>
</evidence>
<evidence type="ECO:0000313" key="3">
    <source>
        <dbReference type="EMBL" id="KAK4876590.1"/>
    </source>
</evidence>